<dbReference type="GO" id="GO:0031087">
    <property type="term" value="P:deadenylation-independent decapping of nuclear-transcribed mRNA"/>
    <property type="evidence" value="ECO:0007669"/>
    <property type="project" value="InterPro"/>
</dbReference>
<feature type="repeat" description="WD" evidence="7">
    <location>
        <begin position="275"/>
        <end position="316"/>
    </location>
</feature>
<feature type="compositionally biased region" description="Polar residues" evidence="9">
    <location>
        <begin position="596"/>
        <end position="609"/>
    </location>
</feature>
<keyword evidence="4 7" id="KW-0853">WD repeat</keyword>
<accession>A0A8X6X8X2</accession>
<evidence type="ECO:0000313" key="13">
    <source>
        <dbReference type="Proteomes" id="UP000886998"/>
    </source>
</evidence>
<dbReference type="PANTHER" id="PTHR15598">
    <property type="entry name" value="ENHANCER OF MRNA-DECAPPING PROTEIN 4"/>
    <property type="match status" value="1"/>
</dbReference>
<reference evidence="12" key="1">
    <citation type="submission" date="2020-08" db="EMBL/GenBank/DDBJ databases">
        <title>Multicomponent nature underlies the extraordinary mechanical properties of spider dragline silk.</title>
        <authorList>
            <person name="Kono N."/>
            <person name="Nakamura H."/>
            <person name="Mori M."/>
            <person name="Yoshida Y."/>
            <person name="Ohtoshi R."/>
            <person name="Malay A.D."/>
            <person name="Moran D.A.P."/>
            <person name="Tomita M."/>
            <person name="Numata K."/>
            <person name="Arakawa K."/>
        </authorList>
    </citation>
    <scope>NUCLEOTIDE SEQUENCE</scope>
</reference>
<dbReference type="PANTHER" id="PTHR15598:SF5">
    <property type="entry name" value="ENHANCER OF MRNA-DECAPPING PROTEIN 4"/>
    <property type="match status" value="1"/>
</dbReference>
<feature type="coiled-coil region" evidence="8">
    <location>
        <begin position="775"/>
        <end position="802"/>
    </location>
</feature>
<dbReference type="EMBL" id="BMAV01006825">
    <property type="protein sequence ID" value="GFY49115.1"/>
    <property type="molecule type" value="Genomic_DNA"/>
</dbReference>
<evidence type="ECO:0000256" key="5">
    <source>
        <dbReference type="ARBA" id="ARBA00022737"/>
    </source>
</evidence>
<name>A0A8X6X8X2_9ARAC</name>
<evidence type="ECO:0000256" key="1">
    <source>
        <dbReference type="ARBA" id="ARBA00004201"/>
    </source>
</evidence>
<keyword evidence="3" id="KW-0963">Cytoplasm</keyword>
<evidence type="ECO:0000313" key="12">
    <source>
        <dbReference type="EMBL" id="GFY49115.1"/>
    </source>
</evidence>
<feature type="region of interest" description="Disordered" evidence="9">
    <location>
        <begin position="697"/>
        <end position="749"/>
    </location>
</feature>
<keyword evidence="13" id="KW-1185">Reference proteome</keyword>
<dbReference type="InterPro" id="IPR044938">
    <property type="entry name" value="EDC4_C_sf"/>
</dbReference>
<gene>
    <name evidence="12" type="primary">edc4</name>
    <name evidence="12" type="ORF">TNIN_209452</name>
</gene>
<sequence length="1207" mass="135075">MNGHSNIDTIEATEHLKNILNVGKSGTESVKLKTIANGNMEASGDGNLMLCDRAYQKINLCANKDSSHVSIYGTEVDVYSSPLEHGETCSQIIVEDMVDYGWEEKFYCGKLISIHLSGLYLAYVLKPANNKPGYVRLLRTQLDIRHLIKDYKSEVKDIAFAHTTSQVLLGSVDACGELLVHKISDDGAVILCNLLIRILRPSEWTPSEHNRIIWCLYIPDDNESTEDESSGEDLTTLLVVTHEERAEIWNVGTVVKEHGHGNLAIDDVKVGVQVVTDHKMPIATATFSPDGTALSIASFDGVVKFFQVNTLKKDISPRCLHQWIPHPQKSLCSLYFLDNYKNHKPDVQFWKFAVTGAENNTEIKVWSCETWSVLQTIRIHPNPNDSVLPCLKAEIDLSSKYLFLSDIKRKVLFILHMEQEPEQTGLIICSLSEYRVPLPVLSLAIANVSHSKSVCKNSDDEGDKDQMGDCLNDVDESPSKYTIKLYWIQTKTLQSCRILYTPKLSSPLHSVGSVGSLSQESYVFKDGLSDISLDSKEASNRSVKDLDLSMPKGLCGVDELSLVSQSTPTSLTALPTHISNYQKCAEVLLTPDDFTSPSHSNLSGPNSFTMHEDMNSSGVKCDSISHLPDGIDSLPVEPSTLQRRKSSQHSATSSPSREVAEILAPTKVHHLDQITNETSASVKDGVESVSNNLASYATSGASESSRNQTEYHMKNWPQAPDPNKDYTLSSRNEEELQGHGQHFNSDNGEHSIFQQDMNVKFDKLSLNFNNHIQKLDAIIEVMQVQNSEIQRLQKEIKILRHDQIHNQVNTKDSVSSKLDHVITQNLVPHYSKLENLMIKMAEEDRRRTDRELITMSDEIATTFGSKLDSTLKQELASNIVPQINRVLDTIAQKMQLDFSQKLSATDTSLRDSFTKHLKGKPFMDSLSQVLSASLQGVVQSACKDVFQNSVVPSFDKACQHLFQQLNEQFNKGTVEYIQTLDKHAQKTCATLDNSVAFLKEEINTLVSGAQQAIQTQAIKVENHSLDLMKQHEMLLSDMRQVVQEEVRKTFREQTNAVLNSRSTTPVPYSDPQLQKQQLKQLVKQGNINEAFQQALSAMDVQLVLFLCESVNVDLVFGPTPCPLQQHVLLSLVNQLSADFNTKTEIRVRYIEDVIASLDSNDPIIKDHIRSVLENLQQRVAAFLYKNPTHKLTRNLKRISLAINALTN</sequence>
<comment type="similarity">
    <text evidence="2">Belongs to the WD repeat EDC4 family.</text>
</comment>
<feature type="domain" description="Enhancer of mRNA-decapping protein 4 C-terminal" evidence="11">
    <location>
        <begin position="1079"/>
        <end position="1197"/>
    </location>
</feature>
<dbReference type="InterPro" id="IPR015943">
    <property type="entry name" value="WD40/YVTN_repeat-like_dom_sf"/>
</dbReference>
<dbReference type="SUPFAM" id="SSF50978">
    <property type="entry name" value="WD40 repeat-like"/>
    <property type="match status" value="1"/>
</dbReference>
<evidence type="ECO:0000259" key="11">
    <source>
        <dbReference type="Pfam" id="PF21289"/>
    </source>
</evidence>
<keyword evidence="6 8" id="KW-0175">Coiled coil</keyword>
<proteinExistence type="inferred from homology"/>
<keyword evidence="5" id="KW-0677">Repeat</keyword>
<dbReference type="Proteomes" id="UP000886998">
    <property type="component" value="Unassembled WGS sequence"/>
</dbReference>
<evidence type="ECO:0000259" key="10">
    <source>
        <dbReference type="Pfam" id="PF16529"/>
    </source>
</evidence>
<dbReference type="Gene3D" id="6.10.140.270">
    <property type="match status" value="1"/>
</dbReference>
<dbReference type="InterPro" id="IPR045152">
    <property type="entry name" value="EDC4-like"/>
</dbReference>
<dbReference type="Gene3D" id="1.10.220.100">
    <property type="entry name" value="conserved c-terminal region of ge- 1"/>
    <property type="match status" value="1"/>
</dbReference>
<dbReference type="PROSITE" id="PS50082">
    <property type="entry name" value="WD_REPEATS_2"/>
    <property type="match status" value="1"/>
</dbReference>
<comment type="subcellular location">
    <subcellularLocation>
        <location evidence="1">Cytoplasm</location>
        <location evidence="1">P-body</location>
    </subcellularLocation>
</comment>
<evidence type="ECO:0000256" key="4">
    <source>
        <dbReference type="ARBA" id="ARBA00022574"/>
    </source>
</evidence>
<dbReference type="OrthoDB" id="21128at2759"/>
<organism evidence="12 13">
    <name type="scientific">Trichonephila inaurata madagascariensis</name>
    <dbReference type="NCBI Taxonomy" id="2747483"/>
    <lineage>
        <taxon>Eukaryota</taxon>
        <taxon>Metazoa</taxon>
        <taxon>Ecdysozoa</taxon>
        <taxon>Arthropoda</taxon>
        <taxon>Chelicerata</taxon>
        <taxon>Arachnida</taxon>
        <taxon>Araneae</taxon>
        <taxon>Araneomorphae</taxon>
        <taxon>Entelegynae</taxon>
        <taxon>Araneoidea</taxon>
        <taxon>Nephilidae</taxon>
        <taxon>Trichonephila</taxon>
        <taxon>Trichonephila inaurata</taxon>
    </lineage>
</organism>
<protein>
    <submittedName>
        <fullName evidence="12">Enhancer of mRNA-decapping protein 4</fullName>
    </submittedName>
</protein>
<comment type="caution">
    <text evidence="12">The sequence shown here is derived from an EMBL/GenBank/DDBJ whole genome shotgun (WGS) entry which is preliminary data.</text>
</comment>
<dbReference type="Pfam" id="PF21289">
    <property type="entry name" value="EDC4_C"/>
    <property type="match status" value="1"/>
</dbReference>
<evidence type="ECO:0000256" key="7">
    <source>
        <dbReference type="PROSITE-ProRule" id="PRU00221"/>
    </source>
</evidence>
<dbReference type="InterPro" id="IPR036322">
    <property type="entry name" value="WD40_repeat_dom_sf"/>
</dbReference>
<dbReference type="FunFam" id="1.10.220.100:FF:000001">
    <property type="entry name" value="Enhancer of mRNA-decapping protein 4"/>
    <property type="match status" value="1"/>
</dbReference>
<dbReference type="InterPro" id="IPR032401">
    <property type="entry name" value="EDC4_WD40"/>
</dbReference>
<dbReference type="Gene3D" id="1.20.120.20">
    <property type="entry name" value="Apolipoprotein"/>
    <property type="match status" value="1"/>
</dbReference>
<evidence type="ECO:0000256" key="9">
    <source>
        <dbReference type="SAM" id="MobiDB-lite"/>
    </source>
</evidence>
<dbReference type="AlphaFoldDB" id="A0A8X6X8X2"/>
<dbReference type="GO" id="GO:0000932">
    <property type="term" value="C:P-body"/>
    <property type="evidence" value="ECO:0007669"/>
    <property type="project" value="UniProtKB-SubCell"/>
</dbReference>
<feature type="domain" description="Enhancer of mRNA-decapping protein 4 WD40 repeat region" evidence="10">
    <location>
        <begin position="90"/>
        <end position="420"/>
    </location>
</feature>
<evidence type="ECO:0000256" key="8">
    <source>
        <dbReference type="SAM" id="Coils"/>
    </source>
</evidence>
<feature type="compositionally biased region" description="Polar residues" evidence="9">
    <location>
        <begin position="697"/>
        <end position="710"/>
    </location>
</feature>
<dbReference type="Pfam" id="PF16529">
    <property type="entry name" value="Ge1_WD40"/>
    <property type="match status" value="1"/>
</dbReference>
<evidence type="ECO:0000256" key="2">
    <source>
        <dbReference type="ARBA" id="ARBA00009639"/>
    </source>
</evidence>
<dbReference type="Gene3D" id="2.130.10.10">
    <property type="entry name" value="YVTN repeat-like/Quinoprotein amine dehydrogenase"/>
    <property type="match status" value="1"/>
</dbReference>
<evidence type="ECO:0000256" key="3">
    <source>
        <dbReference type="ARBA" id="ARBA00022490"/>
    </source>
</evidence>
<dbReference type="InterPro" id="IPR001680">
    <property type="entry name" value="WD40_rpt"/>
</dbReference>
<dbReference type="InterPro" id="IPR049404">
    <property type="entry name" value="EDC4_C"/>
</dbReference>
<feature type="region of interest" description="Disordered" evidence="9">
    <location>
        <begin position="596"/>
        <end position="659"/>
    </location>
</feature>
<evidence type="ECO:0000256" key="6">
    <source>
        <dbReference type="ARBA" id="ARBA00023054"/>
    </source>
</evidence>